<keyword evidence="4" id="KW-1185">Reference proteome</keyword>
<dbReference type="CDD" id="cd00060">
    <property type="entry name" value="FHA"/>
    <property type="match status" value="1"/>
</dbReference>
<dbReference type="SUPFAM" id="SSF49879">
    <property type="entry name" value="SMAD/FHA domain"/>
    <property type="match status" value="1"/>
</dbReference>
<proteinExistence type="predicted"/>
<evidence type="ECO:0000313" key="4">
    <source>
        <dbReference type="Proteomes" id="UP000477680"/>
    </source>
</evidence>
<keyword evidence="1" id="KW-1133">Transmembrane helix</keyword>
<evidence type="ECO:0000313" key="3">
    <source>
        <dbReference type="EMBL" id="QIB66054.1"/>
    </source>
</evidence>
<dbReference type="Pfam" id="PF00498">
    <property type="entry name" value="FHA"/>
    <property type="match status" value="1"/>
</dbReference>
<dbReference type="RefSeq" id="WP_163495490.1">
    <property type="nucleotide sequence ID" value="NZ_CP048711.1"/>
</dbReference>
<feature type="transmembrane region" description="Helical" evidence="1">
    <location>
        <begin position="55"/>
        <end position="75"/>
    </location>
</feature>
<keyword evidence="1" id="KW-0472">Membrane</keyword>
<dbReference type="Proteomes" id="UP000477680">
    <property type="component" value="Chromosome"/>
</dbReference>
<keyword evidence="1" id="KW-0812">Transmembrane</keyword>
<evidence type="ECO:0000259" key="2">
    <source>
        <dbReference type="PROSITE" id="PS50006"/>
    </source>
</evidence>
<protein>
    <submittedName>
        <fullName evidence="3">FHA domain-containing protein</fullName>
    </submittedName>
</protein>
<dbReference type="InterPro" id="IPR000253">
    <property type="entry name" value="FHA_dom"/>
</dbReference>
<sequence>MPAAGRSHLKTFYRELRRRKVFQTCFYYLLLCWGGLQAIDILFPLFDLDADLVSRYLFALAILGFPVAFTLAWFFQITREGVARSTPFSERRVLDNIPPINDRRRNGARGYFRKPGGPRSAVHDWTLSAETGPLAGLSFSITRSLVMGRSLDSDIAVVSPHVSRQHARLTLEGDMLSLEDLGSANGTMVNGRPLTGRCTLYNEDEIRFHDIVFRVTRSYASAGRGTAALDQTTYIEPLHSNSTPTKPTDRQ</sequence>
<feature type="domain" description="FHA" evidence="2">
    <location>
        <begin position="145"/>
        <end position="194"/>
    </location>
</feature>
<name>A0A6C0U8Z3_9GAMM</name>
<accession>A0A6C0U8Z3</accession>
<feature type="transmembrane region" description="Helical" evidence="1">
    <location>
        <begin position="21"/>
        <end position="43"/>
    </location>
</feature>
<dbReference type="EMBL" id="CP048711">
    <property type="protein sequence ID" value="QIB66054.1"/>
    <property type="molecule type" value="Genomic_DNA"/>
</dbReference>
<evidence type="ECO:0000256" key="1">
    <source>
        <dbReference type="SAM" id="Phobius"/>
    </source>
</evidence>
<dbReference type="PROSITE" id="PS50006">
    <property type="entry name" value="FHA_DOMAIN"/>
    <property type="match status" value="1"/>
</dbReference>
<dbReference type="SMART" id="SM00240">
    <property type="entry name" value="FHA"/>
    <property type="match status" value="1"/>
</dbReference>
<dbReference type="InterPro" id="IPR008984">
    <property type="entry name" value="SMAD_FHA_dom_sf"/>
</dbReference>
<dbReference type="KEGG" id="kim:G3T16_12155"/>
<organism evidence="3 4">
    <name type="scientific">Kineobactrum salinum</name>
    <dbReference type="NCBI Taxonomy" id="2708301"/>
    <lineage>
        <taxon>Bacteria</taxon>
        <taxon>Pseudomonadati</taxon>
        <taxon>Pseudomonadota</taxon>
        <taxon>Gammaproteobacteria</taxon>
        <taxon>Cellvibrionales</taxon>
        <taxon>Halieaceae</taxon>
        <taxon>Kineobactrum</taxon>
    </lineage>
</organism>
<dbReference type="Gene3D" id="2.60.200.20">
    <property type="match status" value="1"/>
</dbReference>
<gene>
    <name evidence="3" type="ORF">G3T16_12155</name>
</gene>
<dbReference type="AlphaFoldDB" id="A0A6C0U8Z3"/>
<reference evidence="3 4" key="1">
    <citation type="submission" date="2020-02" db="EMBL/GenBank/DDBJ databases">
        <title>Genome sequencing for Kineobactrum sp. M2.</title>
        <authorList>
            <person name="Park S.-J."/>
        </authorList>
    </citation>
    <scope>NUCLEOTIDE SEQUENCE [LARGE SCALE GENOMIC DNA]</scope>
    <source>
        <strain evidence="3 4">M2</strain>
    </source>
</reference>